<dbReference type="EMBL" id="JBGFUD010006000">
    <property type="protein sequence ID" value="MFH4980733.1"/>
    <property type="molecule type" value="Genomic_DNA"/>
</dbReference>
<sequence length="360" mass="41066">MASSLRLDSKVADDERYSKDEVSRMTNQILTQYRNTNEQRKRDLFSAIVTAIAEHQPLHMAGVNFNVALSTLYKYHRQCLAELRNQHSRRSIDPFLNSQPSEAWRQRVVNAATQLLKRKRRHSVPSACPPAADEPSHSADLNPKVFSSDLIAKCSEKMGEPLNGENEFRLTPDFAEFTKENRKRKCHWSSDIAKNGKHDKDEVKPSKWSLQMDEAWSSWTKDNAVSLAIDEVIGLSLLPPHIKKGIRLFLSMAFYTGKDLESFTNEDYKKYFLLRETAKTYLDTLLFILRCRTGHDPEYFGRGKKPTIRIRKRRAVTLEPNELTINVNVANLKRSLPGLQASGSSEDAKSESEIPPSKSA</sequence>
<feature type="region of interest" description="Disordered" evidence="1">
    <location>
        <begin position="120"/>
        <end position="142"/>
    </location>
</feature>
<dbReference type="Proteomes" id="UP001608902">
    <property type="component" value="Unassembled WGS sequence"/>
</dbReference>
<name>A0ABD6ELI3_9BILA</name>
<comment type="caution">
    <text evidence="2">The sequence shown here is derived from an EMBL/GenBank/DDBJ whole genome shotgun (WGS) entry which is preliminary data.</text>
</comment>
<accession>A0ABD6ELI3</accession>
<keyword evidence="3" id="KW-1185">Reference proteome</keyword>
<evidence type="ECO:0000313" key="2">
    <source>
        <dbReference type="EMBL" id="MFH4980733.1"/>
    </source>
</evidence>
<organism evidence="2 3">
    <name type="scientific">Gnathostoma spinigerum</name>
    <dbReference type="NCBI Taxonomy" id="75299"/>
    <lineage>
        <taxon>Eukaryota</taxon>
        <taxon>Metazoa</taxon>
        <taxon>Ecdysozoa</taxon>
        <taxon>Nematoda</taxon>
        <taxon>Chromadorea</taxon>
        <taxon>Rhabditida</taxon>
        <taxon>Spirurina</taxon>
        <taxon>Gnathostomatomorpha</taxon>
        <taxon>Gnathostomatoidea</taxon>
        <taxon>Gnathostomatidae</taxon>
        <taxon>Gnathostoma</taxon>
    </lineage>
</organism>
<proteinExistence type="predicted"/>
<reference evidence="2 3" key="1">
    <citation type="submission" date="2024-08" db="EMBL/GenBank/DDBJ databases">
        <title>Gnathostoma spinigerum genome.</title>
        <authorList>
            <person name="Gonzalez-Bertolin B."/>
            <person name="Monzon S."/>
            <person name="Zaballos A."/>
            <person name="Jimenez P."/>
            <person name="Dekumyoy P."/>
            <person name="Varona S."/>
            <person name="Cuesta I."/>
            <person name="Sumanam S."/>
            <person name="Adisakwattana P."/>
            <person name="Gasser R.B."/>
            <person name="Hernandez-Gonzalez A."/>
            <person name="Young N.D."/>
            <person name="Perteguer M.J."/>
        </authorList>
    </citation>
    <scope>NUCLEOTIDE SEQUENCE [LARGE SCALE GENOMIC DNA]</scope>
    <source>
        <strain evidence="2">AL3</strain>
        <tissue evidence="2">Liver</tissue>
    </source>
</reference>
<dbReference type="AlphaFoldDB" id="A0ABD6ELI3"/>
<evidence type="ECO:0000313" key="3">
    <source>
        <dbReference type="Proteomes" id="UP001608902"/>
    </source>
</evidence>
<evidence type="ECO:0000256" key="1">
    <source>
        <dbReference type="SAM" id="MobiDB-lite"/>
    </source>
</evidence>
<gene>
    <name evidence="2" type="ORF">AB6A40_007442</name>
</gene>
<feature type="region of interest" description="Disordered" evidence="1">
    <location>
        <begin position="337"/>
        <end position="360"/>
    </location>
</feature>
<protein>
    <submittedName>
        <fullName evidence="2">Uncharacterized protein</fullName>
    </submittedName>
</protein>